<keyword evidence="1" id="KW-0472">Membrane</keyword>
<dbReference type="RefSeq" id="WP_163105884.1">
    <property type="nucleotide sequence ID" value="NZ_JAAAWO010000004.1"/>
</dbReference>
<protein>
    <submittedName>
        <fullName evidence="2">Anti-sigma factor</fullName>
    </submittedName>
</protein>
<accession>A0A6N9TDC7</accession>
<comment type="caution">
    <text evidence="2">The sequence shown here is derived from an EMBL/GenBank/DDBJ whole genome shotgun (WGS) entry which is preliminary data.</text>
</comment>
<gene>
    <name evidence="2" type="ORF">GTQ48_07160</name>
</gene>
<sequence>MNVSNEQLSAFLDGELSEPDMQHVREAIAIDISLADKLAALAEVDVIVKSAAEKATATALPKSVLMLLEQEAGSSTGDLNNADISENLSDNEENSNEVLAFPVHRKRRKWYVPVAAAASFAAFAGLVFVQQDRTVAPGTSLVASQWDSVSSVLDSKLTGESVELASGLEVTPQLSFISTESTYCRQAKVVSSNEKNTLIACRNTQSEWQLVASSLQAADDNTGVYQTASKADVLNDELNNLMSASPLNRKQEQRAIESEWLMKKSARGVKNEN</sequence>
<organism evidence="2 3">
    <name type="scientific">Alteromonas genovensis</name>
    <dbReference type="NCBI Taxonomy" id="471225"/>
    <lineage>
        <taxon>Bacteria</taxon>
        <taxon>Pseudomonadati</taxon>
        <taxon>Pseudomonadota</taxon>
        <taxon>Gammaproteobacteria</taxon>
        <taxon>Alteromonadales</taxon>
        <taxon>Alteromonadaceae</taxon>
        <taxon>Alteromonas/Salinimonas group</taxon>
        <taxon>Alteromonas</taxon>
    </lineage>
</organism>
<keyword evidence="1" id="KW-0812">Transmembrane</keyword>
<evidence type="ECO:0000313" key="2">
    <source>
        <dbReference type="EMBL" id="NDW15293.1"/>
    </source>
</evidence>
<name>A0A6N9TDC7_9ALTE</name>
<dbReference type="EMBL" id="JAAAWO010000004">
    <property type="protein sequence ID" value="NDW15293.1"/>
    <property type="molecule type" value="Genomic_DNA"/>
</dbReference>
<dbReference type="AlphaFoldDB" id="A0A6N9TDC7"/>
<keyword evidence="1" id="KW-1133">Transmembrane helix</keyword>
<evidence type="ECO:0000313" key="3">
    <source>
        <dbReference type="Proteomes" id="UP000471381"/>
    </source>
</evidence>
<keyword evidence="3" id="KW-1185">Reference proteome</keyword>
<feature type="transmembrane region" description="Helical" evidence="1">
    <location>
        <begin position="110"/>
        <end position="129"/>
    </location>
</feature>
<evidence type="ECO:0000256" key="1">
    <source>
        <dbReference type="SAM" id="Phobius"/>
    </source>
</evidence>
<proteinExistence type="predicted"/>
<reference evidence="2 3" key="1">
    <citation type="submission" date="2020-01" db="EMBL/GenBank/DDBJ databases">
        <title>Genomes of bacteria type strains.</title>
        <authorList>
            <person name="Chen J."/>
            <person name="Zhu S."/>
            <person name="Yang J."/>
        </authorList>
    </citation>
    <scope>NUCLEOTIDE SEQUENCE [LARGE SCALE GENOMIC DNA]</scope>
    <source>
        <strain evidence="2 3">LMG 24078</strain>
    </source>
</reference>
<dbReference type="Proteomes" id="UP000471381">
    <property type="component" value="Unassembled WGS sequence"/>
</dbReference>